<dbReference type="PANTHER" id="PTHR10779">
    <property type="entry name" value="DYNEIN LIGHT CHAIN ROADBLOCK"/>
    <property type="match status" value="1"/>
</dbReference>
<dbReference type="RefSeq" id="XP_027620204.1">
    <property type="nucleotide sequence ID" value="XM_027764403.1"/>
</dbReference>
<gene>
    <name evidence="1" type="ORF">SCP_1502990</name>
</gene>
<reference evidence="1 2" key="1">
    <citation type="journal article" date="2018" name="Sci. Rep.">
        <title>Genome sequence of the cauliflower mushroom Sparassis crispa (Hanabiratake) and its association with beneficial usage.</title>
        <authorList>
            <person name="Kiyama R."/>
            <person name="Furutani Y."/>
            <person name="Kawaguchi K."/>
            <person name="Nakanishi T."/>
        </authorList>
    </citation>
    <scope>NUCLEOTIDE SEQUENCE [LARGE SCALE GENOMIC DNA]</scope>
</reference>
<dbReference type="GeneID" id="38786208"/>
<keyword evidence="2" id="KW-1185">Reference proteome</keyword>
<proteinExistence type="predicted"/>
<dbReference type="SUPFAM" id="SSF103196">
    <property type="entry name" value="Roadblock/LC7 domain"/>
    <property type="match status" value="1"/>
</dbReference>
<sequence length="153" mass="16718">MLPDFLTSTATTLLDNTMSSKGITVSSHPSFSPQPTTSATVASAASITTPELEQTLTMLTSHRSVLGYMLLSRSHPVTMIRHSGVVFEGEQGKRYASAISRIVESVHSGLAEVTEGQSEPDDMRFMRIRTKRHEIMISPGDRYLLAVLHDPTS</sequence>
<dbReference type="Gene3D" id="3.30.450.30">
    <property type="entry name" value="Dynein light chain 2a, cytoplasmic"/>
    <property type="match status" value="1"/>
</dbReference>
<evidence type="ECO:0000313" key="1">
    <source>
        <dbReference type="EMBL" id="GBE89291.1"/>
    </source>
</evidence>
<dbReference type="STRING" id="139825.A0A401H4G8"/>
<evidence type="ECO:0008006" key="3">
    <source>
        <dbReference type="Google" id="ProtNLM"/>
    </source>
</evidence>
<accession>A0A401H4G8</accession>
<protein>
    <recommendedName>
        <fullName evidence="3">Roadblock/LAMTOR2 domain-containing protein</fullName>
    </recommendedName>
</protein>
<dbReference type="AlphaFoldDB" id="A0A401H4G8"/>
<organism evidence="1 2">
    <name type="scientific">Sparassis crispa</name>
    <dbReference type="NCBI Taxonomy" id="139825"/>
    <lineage>
        <taxon>Eukaryota</taxon>
        <taxon>Fungi</taxon>
        <taxon>Dikarya</taxon>
        <taxon>Basidiomycota</taxon>
        <taxon>Agaricomycotina</taxon>
        <taxon>Agaricomycetes</taxon>
        <taxon>Polyporales</taxon>
        <taxon>Sparassidaceae</taxon>
        <taxon>Sparassis</taxon>
    </lineage>
</organism>
<dbReference type="EMBL" id="BFAD01000015">
    <property type="protein sequence ID" value="GBE89291.1"/>
    <property type="molecule type" value="Genomic_DNA"/>
</dbReference>
<dbReference type="InParanoid" id="A0A401H4G8"/>
<comment type="caution">
    <text evidence="1">The sequence shown here is derived from an EMBL/GenBank/DDBJ whole genome shotgun (WGS) entry which is preliminary data.</text>
</comment>
<dbReference type="OrthoDB" id="9985637at2759"/>
<evidence type="ECO:0000313" key="2">
    <source>
        <dbReference type="Proteomes" id="UP000287166"/>
    </source>
</evidence>
<name>A0A401H4G8_9APHY</name>
<dbReference type="Proteomes" id="UP000287166">
    <property type="component" value="Unassembled WGS sequence"/>
</dbReference>